<keyword evidence="7" id="KW-0594">Phospholipid biosynthesis</keyword>
<evidence type="ECO:0000256" key="5">
    <source>
        <dbReference type="ARBA" id="ARBA00022777"/>
    </source>
</evidence>
<evidence type="ECO:0000256" key="9">
    <source>
        <dbReference type="SAM" id="MobiDB-lite"/>
    </source>
</evidence>
<keyword evidence="3" id="KW-0808">Transferase</keyword>
<dbReference type="PROSITE" id="PS50146">
    <property type="entry name" value="DAGK"/>
    <property type="match status" value="1"/>
</dbReference>
<evidence type="ECO:0000313" key="12">
    <source>
        <dbReference type="Proteomes" id="UP000597444"/>
    </source>
</evidence>
<dbReference type="InterPro" id="IPR050187">
    <property type="entry name" value="Lipid_Phosphate_FormReg"/>
</dbReference>
<sequence length="373" mass="40224">MVIHSPHAGRSALLSLALAALEHVGIDIALVLPISKVEEANGVVGLWKARGINLIVAAGGDGLVGSVAKYAVEGQLPLGIFPLGTANDLARSVGIPHDLAAAAQVMASGASRRIDLGLSRSPQQSSPSASCPSPRSQEPRLFTHALTVGLSVQFAQVATNKAIRQRYGRLTYPFALWQAFQAYHPLDVEIHLQDVALRSTPSSSLLPAQAQDHLVLRSQIAQVTAVNAPIFWGVFEGSVPSVSFTDRRLDIVVIEQTSRSQLARRMLHFFLSRDQRLPDKQSWHARYPDLLPAELTALPGIHHLQARSMTIFTENEPQPVTLDGEVSTQTPVEACVADEQLELLVPQDASGSAASTKAQAMWTARLRLILRGL</sequence>
<evidence type="ECO:0000256" key="3">
    <source>
        <dbReference type="ARBA" id="ARBA00022679"/>
    </source>
</evidence>
<keyword evidence="4" id="KW-0547">Nucleotide-binding</keyword>
<keyword evidence="7" id="KW-0444">Lipid biosynthesis</keyword>
<dbReference type="InterPro" id="IPR016064">
    <property type="entry name" value="NAD/diacylglycerol_kinase_sf"/>
</dbReference>
<gene>
    <name evidence="11" type="ORF">KSF_087910</name>
</gene>
<dbReference type="Gene3D" id="3.40.50.10330">
    <property type="entry name" value="Probable inorganic polyphosphate/atp-NAD kinase, domain 1"/>
    <property type="match status" value="1"/>
</dbReference>
<dbReference type="Pfam" id="PF00781">
    <property type="entry name" value="DAGK_cat"/>
    <property type="match status" value="1"/>
</dbReference>
<evidence type="ECO:0000256" key="7">
    <source>
        <dbReference type="ARBA" id="ARBA00023209"/>
    </source>
</evidence>
<comment type="similarity">
    <text evidence="2">Belongs to the diacylglycerol/lipid kinase family.</text>
</comment>
<feature type="domain" description="DAGKc" evidence="10">
    <location>
        <begin position="1"/>
        <end position="123"/>
    </location>
</feature>
<evidence type="ECO:0000256" key="4">
    <source>
        <dbReference type="ARBA" id="ARBA00022741"/>
    </source>
</evidence>
<evidence type="ECO:0000256" key="1">
    <source>
        <dbReference type="ARBA" id="ARBA00001946"/>
    </source>
</evidence>
<dbReference type="Pfam" id="PF19279">
    <property type="entry name" value="YegS_C"/>
    <property type="match status" value="1"/>
</dbReference>
<evidence type="ECO:0000256" key="8">
    <source>
        <dbReference type="ARBA" id="ARBA00023264"/>
    </source>
</evidence>
<evidence type="ECO:0000259" key="10">
    <source>
        <dbReference type="PROSITE" id="PS50146"/>
    </source>
</evidence>
<dbReference type="Gene3D" id="2.60.200.40">
    <property type="match status" value="1"/>
</dbReference>
<comment type="cofactor">
    <cofactor evidence="1">
        <name>Mg(2+)</name>
        <dbReference type="ChEBI" id="CHEBI:18420"/>
    </cofactor>
</comment>
<evidence type="ECO:0000256" key="6">
    <source>
        <dbReference type="ARBA" id="ARBA00022840"/>
    </source>
</evidence>
<dbReference type="PANTHER" id="PTHR12358">
    <property type="entry name" value="SPHINGOSINE KINASE"/>
    <property type="match status" value="1"/>
</dbReference>
<dbReference type="InterPro" id="IPR045540">
    <property type="entry name" value="YegS/DAGK_C"/>
</dbReference>
<comment type="caution">
    <text evidence="11">The sequence shown here is derived from an EMBL/GenBank/DDBJ whole genome shotgun (WGS) entry which is preliminary data.</text>
</comment>
<keyword evidence="7" id="KW-0443">Lipid metabolism</keyword>
<dbReference type="SMART" id="SM00046">
    <property type="entry name" value="DAGKc"/>
    <property type="match status" value="1"/>
</dbReference>
<accession>A0A8J3IUE5</accession>
<evidence type="ECO:0000313" key="11">
    <source>
        <dbReference type="EMBL" id="GHO98743.1"/>
    </source>
</evidence>
<feature type="compositionally biased region" description="Low complexity" evidence="9">
    <location>
        <begin position="119"/>
        <end position="136"/>
    </location>
</feature>
<name>A0A8J3IUE5_9CHLR</name>
<dbReference type="Proteomes" id="UP000597444">
    <property type="component" value="Unassembled WGS sequence"/>
</dbReference>
<keyword evidence="6" id="KW-0067">ATP-binding</keyword>
<dbReference type="EMBL" id="BNJK01000002">
    <property type="protein sequence ID" value="GHO98743.1"/>
    <property type="molecule type" value="Genomic_DNA"/>
</dbReference>
<organism evidence="11 12">
    <name type="scientific">Reticulibacter mediterranei</name>
    <dbReference type="NCBI Taxonomy" id="2778369"/>
    <lineage>
        <taxon>Bacteria</taxon>
        <taxon>Bacillati</taxon>
        <taxon>Chloroflexota</taxon>
        <taxon>Ktedonobacteria</taxon>
        <taxon>Ktedonobacterales</taxon>
        <taxon>Reticulibacteraceae</taxon>
        <taxon>Reticulibacter</taxon>
    </lineage>
</organism>
<proteinExistence type="inferred from homology"/>
<keyword evidence="8" id="KW-1208">Phospholipid metabolism</keyword>
<dbReference type="GO" id="GO:0016301">
    <property type="term" value="F:kinase activity"/>
    <property type="evidence" value="ECO:0007669"/>
    <property type="project" value="InterPro"/>
</dbReference>
<dbReference type="AlphaFoldDB" id="A0A8J3IUE5"/>
<keyword evidence="5" id="KW-0418">Kinase</keyword>
<reference evidence="11" key="1">
    <citation type="submission" date="2020-10" db="EMBL/GenBank/DDBJ databases">
        <title>Taxonomic study of unclassified bacteria belonging to the class Ktedonobacteria.</title>
        <authorList>
            <person name="Yabe S."/>
            <person name="Wang C.M."/>
            <person name="Zheng Y."/>
            <person name="Sakai Y."/>
            <person name="Cavaletti L."/>
            <person name="Monciardini P."/>
            <person name="Donadio S."/>
        </authorList>
    </citation>
    <scope>NUCLEOTIDE SEQUENCE</scope>
    <source>
        <strain evidence="11">ID150040</strain>
    </source>
</reference>
<feature type="region of interest" description="Disordered" evidence="9">
    <location>
        <begin position="118"/>
        <end position="137"/>
    </location>
</feature>
<dbReference type="InterPro" id="IPR001206">
    <property type="entry name" value="Diacylglycerol_kinase_cat_dom"/>
</dbReference>
<dbReference type="InterPro" id="IPR017438">
    <property type="entry name" value="ATP-NAD_kinase_N"/>
</dbReference>
<protein>
    <recommendedName>
        <fullName evidence="10">DAGKc domain-containing protein</fullName>
    </recommendedName>
</protein>
<keyword evidence="12" id="KW-1185">Reference proteome</keyword>
<dbReference type="SUPFAM" id="SSF111331">
    <property type="entry name" value="NAD kinase/diacylglycerol kinase-like"/>
    <property type="match status" value="1"/>
</dbReference>
<dbReference type="PANTHER" id="PTHR12358:SF106">
    <property type="entry name" value="LIPID KINASE YEGS"/>
    <property type="match status" value="1"/>
</dbReference>
<evidence type="ECO:0000256" key="2">
    <source>
        <dbReference type="ARBA" id="ARBA00005983"/>
    </source>
</evidence>
<dbReference type="GO" id="GO:0005886">
    <property type="term" value="C:plasma membrane"/>
    <property type="evidence" value="ECO:0007669"/>
    <property type="project" value="TreeGrafter"/>
</dbReference>